<accession>A0A194PU54</accession>
<dbReference type="GO" id="GO:0005634">
    <property type="term" value="C:nucleus"/>
    <property type="evidence" value="ECO:0007669"/>
    <property type="project" value="TreeGrafter"/>
</dbReference>
<feature type="compositionally biased region" description="Basic and acidic residues" evidence="4">
    <location>
        <begin position="17"/>
        <end position="31"/>
    </location>
</feature>
<evidence type="ECO:0000256" key="3">
    <source>
        <dbReference type="PROSITE-ProRule" id="PRU00023"/>
    </source>
</evidence>
<reference evidence="5 6" key="1">
    <citation type="journal article" date="2015" name="Nat. Commun.">
        <title>Outbred genome sequencing and CRISPR/Cas9 gene editing in butterflies.</title>
        <authorList>
            <person name="Li X."/>
            <person name="Fan D."/>
            <person name="Zhang W."/>
            <person name="Liu G."/>
            <person name="Zhang L."/>
            <person name="Zhao L."/>
            <person name="Fang X."/>
            <person name="Chen L."/>
            <person name="Dong Y."/>
            <person name="Chen Y."/>
            <person name="Ding Y."/>
            <person name="Zhao R."/>
            <person name="Feng M."/>
            <person name="Zhu Y."/>
            <person name="Feng Y."/>
            <person name="Jiang X."/>
            <person name="Zhu D."/>
            <person name="Xiang H."/>
            <person name="Feng X."/>
            <person name="Li S."/>
            <person name="Wang J."/>
            <person name="Zhang G."/>
            <person name="Kronforst M.R."/>
            <person name="Wang W."/>
        </authorList>
    </citation>
    <scope>NUCLEOTIDE SEQUENCE [LARGE SCALE GENOMIC DNA]</scope>
    <source>
        <strain evidence="5">Ya'a_city_454_Px</strain>
        <tissue evidence="5">Whole body</tissue>
    </source>
</reference>
<feature type="compositionally biased region" description="Basic and acidic residues" evidence="4">
    <location>
        <begin position="41"/>
        <end position="50"/>
    </location>
</feature>
<name>A0A194PU54_PAPXU</name>
<keyword evidence="2 3" id="KW-0040">ANK repeat</keyword>
<sequence>MSQAPGGKKGGKGPPKKTTDDDKTTATKNTEEKEETSSNNGDKKEVKETNGDVPKPPSAGVNMRDAATKILGLAQKGEWSAVEQTLKVLEKLVAAGGEDTITVPMAGILDPNGRGVQSRLPIALLFDILATDRVQPATRHLAFLLLLLRPHQIDGKLYHATGMTPLMYAVKDNRTAFVERLIELGSDVGARNNDNYNVLHISAMYSREDIVKLLLSKRGVDPFATGGSRQQTAVHLVASRQTGTATSILRALLTAAGKDIRLRVDGGNDHKVAGGMVHSGTAGAHRPARIESS</sequence>
<evidence type="ECO:0000256" key="2">
    <source>
        <dbReference type="ARBA" id="ARBA00023043"/>
    </source>
</evidence>
<organism evidence="5 6">
    <name type="scientific">Papilio xuthus</name>
    <name type="common">Asian swallowtail butterfly</name>
    <dbReference type="NCBI Taxonomy" id="66420"/>
    <lineage>
        <taxon>Eukaryota</taxon>
        <taxon>Metazoa</taxon>
        <taxon>Ecdysozoa</taxon>
        <taxon>Arthropoda</taxon>
        <taxon>Hexapoda</taxon>
        <taxon>Insecta</taxon>
        <taxon>Pterygota</taxon>
        <taxon>Neoptera</taxon>
        <taxon>Endopterygota</taxon>
        <taxon>Lepidoptera</taxon>
        <taxon>Glossata</taxon>
        <taxon>Ditrysia</taxon>
        <taxon>Papilionoidea</taxon>
        <taxon>Papilionidae</taxon>
        <taxon>Papilioninae</taxon>
        <taxon>Papilio</taxon>
    </lineage>
</organism>
<dbReference type="PANTHER" id="PTHR24193">
    <property type="entry name" value="ANKYRIN REPEAT PROTEIN"/>
    <property type="match status" value="1"/>
</dbReference>
<feature type="region of interest" description="Disordered" evidence="4">
    <location>
        <begin position="1"/>
        <end position="62"/>
    </location>
</feature>
<evidence type="ECO:0000256" key="4">
    <source>
        <dbReference type="SAM" id="MobiDB-lite"/>
    </source>
</evidence>
<dbReference type="Pfam" id="PF12796">
    <property type="entry name" value="Ank_2"/>
    <property type="match status" value="1"/>
</dbReference>
<dbReference type="SUPFAM" id="SSF48403">
    <property type="entry name" value="Ankyrin repeat"/>
    <property type="match status" value="1"/>
</dbReference>
<dbReference type="InterPro" id="IPR002110">
    <property type="entry name" value="Ankyrin_rpt"/>
</dbReference>
<dbReference type="SMART" id="SM00248">
    <property type="entry name" value="ANK"/>
    <property type="match status" value="3"/>
</dbReference>
<dbReference type="EMBL" id="KQ459592">
    <property type="protein sequence ID" value="KPI96847.1"/>
    <property type="molecule type" value="Genomic_DNA"/>
</dbReference>
<dbReference type="PROSITE" id="PS50088">
    <property type="entry name" value="ANK_REPEAT"/>
    <property type="match status" value="1"/>
</dbReference>
<gene>
    <name evidence="5" type="ORF">RR46_04972</name>
</gene>
<dbReference type="PANTHER" id="PTHR24193:SF121">
    <property type="entry name" value="ADA2A-CONTAINING COMPLEX COMPONENT 3, ISOFORM D"/>
    <property type="match status" value="1"/>
</dbReference>
<keyword evidence="6" id="KW-1185">Reference proteome</keyword>
<dbReference type="PROSITE" id="PS50297">
    <property type="entry name" value="ANK_REP_REGION"/>
    <property type="match status" value="1"/>
</dbReference>
<dbReference type="AlphaFoldDB" id="A0A194PU54"/>
<dbReference type="InterPro" id="IPR050663">
    <property type="entry name" value="Ankyrin-SOCS_Box"/>
</dbReference>
<evidence type="ECO:0000313" key="6">
    <source>
        <dbReference type="Proteomes" id="UP000053268"/>
    </source>
</evidence>
<evidence type="ECO:0000313" key="5">
    <source>
        <dbReference type="EMBL" id="KPI96847.1"/>
    </source>
</evidence>
<dbReference type="Gene3D" id="1.25.40.20">
    <property type="entry name" value="Ankyrin repeat-containing domain"/>
    <property type="match status" value="1"/>
</dbReference>
<proteinExistence type="predicted"/>
<dbReference type="GO" id="GO:0045944">
    <property type="term" value="P:positive regulation of transcription by RNA polymerase II"/>
    <property type="evidence" value="ECO:0007669"/>
    <property type="project" value="TreeGrafter"/>
</dbReference>
<feature type="region of interest" description="Disordered" evidence="4">
    <location>
        <begin position="273"/>
        <end position="293"/>
    </location>
</feature>
<keyword evidence="1" id="KW-0677">Repeat</keyword>
<evidence type="ECO:0000256" key="1">
    <source>
        <dbReference type="ARBA" id="ARBA00022737"/>
    </source>
</evidence>
<dbReference type="Proteomes" id="UP000053268">
    <property type="component" value="Unassembled WGS sequence"/>
</dbReference>
<dbReference type="InterPro" id="IPR036770">
    <property type="entry name" value="Ankyrin_rpt-contain_sf"/>
</dbReference>
<feature type="repeat" description="ANK" evidence="3">
    <location>
        <begin position="161"/>
        <end position="193"/>
    </location>
</feature>
<dbReference type="STRING" id="66420.A0A194PU54"/>
<dbReference type="GO" id="GO:0000976">
    <property type="term" value="F:transcription cis-regulatory region binding"/>
    <property type="evidence" value="ECO:0007669"/>
    <property type="project" value="TreeGrafter"/>
</dbReference>
<protein>
    <submittedName>
        <fullName evidence="5">Uncharacterized protein</fullName>
    </submittedName>
</protein>